<keyword evidence="2" id="KW-0732">Signal</keyword>
<dbReference type="Proteomes" id="UP000176604">
    <property type="component" value="Unassembled WGS sequence"/>
</dbReference>
<feature type="transmembrane region" description="Helical" evidence="1">
    <location>
        <begin position="93"/>
        <end position="115"/>
    </location>
</feature>
<evidence type="ECO:0000313" key="3">
    <source>
        <dbReference type="EMBL" id="OGL77843.1"/>
    </source>
</evidence>
<proteinExistence type="predicted"/>
<organism evidence="3 4">
    <name type="scientific">Candidatus Uhrbacteria bacterium RIFCSPHIGHO2_12_FULL_54_23</name>
    <dbReference type="NCBI Taxonomy" id="1802397"/>
    <lineage>
        <taxon>Bacteria</taxon>
        <taxon>Candidatus Uhriibacteriota</taxon>
    </lineage>
</organism>
<evidence type="ECO:0000256" key="2">
    <source>
        <dbReference type="SAM" id="SignalP"/>
    </source>
</evidence>
<feature type="chain" id="PRO_5009533021" description="DUF4134 domain-containing protein" evidence="2">
    <location>
        <begin position="25"/>
        <end position="127"/>
    </location>
</feature>
<comment type="caution">
    <text evidence="3">The sequence shown here is derived from an EMBL/GenBank/DDBJ whole genome shotgun (WGS) entry which is preliminary data.</text>
</comment>
<dbReference type="EMBL" id="MGEF01000050">
    <property type="protein sequence ID" value="OGL77843.1"/>
    <property type="molecule type" value="Genomic_DNA"/>
</dbReference>
<gene>
    <name evidence="3" type="ORF">A3J43_00275</name>
</gene>
<evidence type="ECO:0000313" key="4">
    <source>
        <dbReference type="Proteomes" id="UP000176604"/>
    </source>
</evidence>
<keyword evidence="1" id="KW-0812">Transmembrane</keyword>
<accession>A0A1F7UHW1</accession>
<evidence type="ECO:0000256" key="1">
    <source>
        <dbReference type="SAM" id="Phobius"/>
    </source>
</evidence>
<sequence>MITKRLSYCVALLDYSLVPLLARAAKATCDSETDLCPPVSRGGSLNVLEILGAGLQVILGMIGVVAFIMIIVGAARWMTAGGSAEGVDKGKGMIAWAFMGLVLAAAAFAVTDFVFGGLRNAFFGGKQ</sequence>
<feature type="signal peptide" evidence="2">
    <location>
        <begin position="1"/>
        <end position="24"/>
    </location>
</feature>
<protein>
    <recommendedName>
        <fullName evidence="5">DUF4134 domain-containing protein</fullName>
    </recommendedName>
</protein>
<dbReference type="STRING" id="1802397.A3J43_00275"/>
<reference evidence="3 4" key="1">
    <citation type="journal article" date="2016" name="Nat. Commun.">
        <title>Thousands of microbial genomes shed light on interconnected biogeochemical processes in an aquifer system.</title>
        <authorList>
            <person name="Anantharaman K."/>
            <person name="Brown C.T."/>
            <person name="Hug L.A."/>
            <person name="Sharon I."/>
            <person name="Castelle C.J."/>
            <person name="Probst A.J."/>
            <person name="Thomas B.C."/>
            <person name="Singh A."/>
            <person name="Wilkins M.J."/>
            <person name="Karaoz U."/>
            <person name="Brodie E.L."/>
            <person name="Williams K.H."/>
            <person name="Hubbard S.S."/>
            <person name="Banfield J.F."/>
        </authorList>
    </citation>
    <scope>NUCLEOTIDE SEQUENCE [LARGE SCALE GENOMIC DNA]</scope>
</reference>
<keyword evidence="1" id="KW-0472">Membrane</keyword>
<evidence type="ECO:0008006" key="5">
    <source>
        <dbReference type="Google" id="ProtNLM"/>
    </source>
</evidence>
<keyword evidence="1" id="KW-1133">Transmembrane helix</keyword>
<name>A0A1F7UHW1_9BACT</name>
<dbReference type="AlphaFoldDB" id="A0A1F7UHW1"/>
<feature type="transmembrane region" description="Helical" evidence="1">
    <location>
        <begin position="48"/>
        <end position="72"/>
    </location>
</feature>